<evidence type="ECO:0000313" key="3">
    <source>
        <dbReference type="Proteomes" id="UP001168877"/>
    </source>
</evidence>
<protein>
    <recommendedName>
        <fullName evidence="1">MULE transposase domain-containing protein</fullName>
    </recommendedName>
</protein>
<keyword evidence="3" id="KW-1185">Reference proteome</keyword>
<dbReference type="EMBL" id="JAUESC010000003">
    <property type="protein sequence ID" value="KAK0601713.1"/>
    <property type="molecule type" value="Genomic_DNA"/>
</dbReference>
<dbReference type="PANTHER" id="PTHR31973:SF195">
    <property type="entry name" value="MUDR FAMILY TRANSPOSASE"/>
    <property type="match status" value="1"/>
</dbReference>
<dbReference type="Pfam" id="PF10551">
    <property type="entry name" value="MULE"/>
    <property type="match status" value="1"/>
</dbReference>
<dbReference type="AlphaFoldDB" id="A0AA39T6G6"/>
<accession>A0AA39T6G6</accession>
<organism evidence="2 3">
    <name type="scientific">Acer saccharum</name>
    <name type="common">Sugar maple</name>
    <dbReference type="NCBI Taxonomy" id="4024"/>
    <lineage>
        <taxon>Eukaryota</taxon>
        <taxon>Viridiplantae</taxon>
        <taxon>Streptophyta</taxon>
        <taxon>Embryophyta</taxon>
        <taxon>Tracheophyta</taxon>
        <taxon>Spermatophyta</taxon>
        <taxon>Magnoliopsida</taxon>
        <taxon>eudicotyledons</taxon>
        <taxon>Gunneridae</taxon>
        <taxon>Pentapetalae</taxon>
        <taxon>rosids</taxon>
        <taxon>malvids</taxon>
        <taxon>Sapindales</taxon>
        <taxon>Sapindaceae</taxon>
        <taxon>Hippocastanoideae</taxon>
        <taxon>Acereae</taxon>
        <taxon>Acer</taxon>
    </lineage>
</organism>
<name>A0AA39T6G6_ACESA</name>
<dbReference type="InterPro" id="IPR018289">
    <property type="entry name" value="MULE_transposase_dom"/>
</dbReference>
<feature type="domain" description="MULE transposase" evidence="1">
    <location>
        <begin position="17"/>
        <end position="111"/>
    </location>
</feature>
<sequence length="184" mass="21426">MALGACIEGFNSVIRQVIAIDATHLKAKTRGVLLVAVCKDGNEMIYPLTFGFAHSECTESWTWFLKQLRNVIQYPERVMFVSDRHAGIFAGMEAIFHDAAHGVCAYHLSQNLKKFCRQRDDMIKLYFRATYLYRVEEFNCEMAELKATHRKVYDELLEVGVEKFSHVHSPRKRYHNDHQHCRVN</sequence>
<reference evidence="2" key="2">
    <citation type="submission" date="2023-06" db="EMBL/GenBank/DDBJ databases">
        <authorList>
            <person name="Swenson N.G."/>
            <person name="Wegrzyn J.L."/>
            <person name="Mcevoy S.L."/>
        </authorList>
    </citation>
    <scope>NUCLEOTIDE SEQUENCE</scope>
    <source>
        <strain evidence="2">NS2018</strain>
        <tissue evidence="2">Leaf</tissue>
    </source>
</reference>
<reference evidence="2" key="1">
    <citation type="journal article" date="2022" name="Plant J.">
        <title>Strategies of tolerance reflected in two North American maple genomes.</title>
        <authorList>
            <person name="McEvoy S.L."/>
            <person name="Sezen U.U."/>
            <person name="Trouern-Trend A."/>
            <person name="McMahon S.M."/>
            <person name="Schaberg P.G."/>
            <person name="Yang J."/>
            <person name="Wegrzyn J.L."/>
            <person name="Swenson N.G."/>
        </authorList>
    </citation>
    <scope>NUCLEOTIDE SEQUENCE</scope>
    <source>
        <strain evidence="2">NS2018</strain>
    </source>
</reference>
<proteinExistence type="predicted"/>
<dbReference type="Proteomes" id="UP001168877">
    <property type="component" value="Unassembled WGS sequence"/>
</dbReference>
<comment type="caution">
    <text evidence="2">The sequence shown here is derived from an EMBL/GenBank/DDBJ whole genome shotgun (WGS) entry which is preliminary data.</text>
</comment>
<gene>
    <name evidence="2" type="ORF">LWI29_026797</name>
</gene>
<dbReference type="PANTHER" id="PTHR31973">
    <property type="entry name" value="POLYPROTEIN, PUTATIVE-RELATED"/>
    <property type="match status" value="1"/>
</dbReference>
<evidence type="ECO:0000313" key="2">
    <source>
        <dbReference type="EMBL" id="KAK0601713.1"/>
    </source>
</evidence>
<evidence type="ECO:0000259" key="1">
    <source>
        <dbReference type="Pfam" id="PF10551"/>
    </source>
</evidence>